<dbReference type="PROSITE" id="PS01131">
    <property type="entry name" value="RRNA_A_DIMETH"/>
    <property type="match status" value="1"/>
</dbReference>
<dbReference type="GO" id="GO:0005737">
    <property type="term" value="C:cytoplasm"/>
    <property type="evidence" value="ECO:0007669"/>
    <property type="project" value="UniProtKB-SubCell"/>
</dbReference>
<evidence type="ECO:0000256" key="3">
    <source>
        <dbReference type="ARBA" id="ARBA00022679"/>
    </source>
</evidence>
<evidence type="ECO:0000256" key="5">
    <source>
        <dbReference type="ARBA" id="ARBA00022694"/>
    </source>
</evidence>
<dbReference type="SUPFAM" id="SSF53335">
    <property type="entry name" value="S-adenosyl-L-methionine-dependent methyltransferases"/>
    <property type="match status" value="1"/>
</dbReference>
<proteinExistence type="inferred from homology"/>
<dbReference type="PANTHER" id="PTHR47739:SF1">
    <property type="entry name" value="TRNA1(VAL) (ADENINE(37)-N6)-METHYLTRANSFERASE"/>
    <property type="match status" value="1"/>
</dbReference>
<dbReference type="OrthoDB" id="5383291at2"/>
<dbReference type="InterPro" id="IPR029063">
    <property type="entry name" value="SAM-dependent_MTases_sf"/>
</dbReference>
<dbReference type="EMBL" id="CP002305">
    <property type="protein sequence ID" value="ADQ19184.1"/>
    <property type="molecule type" value="Genomic_DNA"/>
</dbReference>
<protein>
    <recommendedName>
        <fullName evidence="6">tRNA1(Val) (adenine(37)-N6)-methyltransferase</fullName>
        <ecNumber evidence="6">2.1.1.223</ecNumber>
    </recommendedName>
    <alternativeName>
        <fullName evidence="6">tRNA m6A37 methyltransferase</fullName>
    </alternativeName>
</protein>
<evidence type="ECO:0000256" key="6">
    <source>
        <dbReference type="HAMAP-Rule" id="MF_01872"/>
    </source>
</evidence>
<reference key="1">
    <citation type="submission" date="2010-11" db="EMBL/GenBank/DDBJ databases">
        <title>The complete genome of Leadbetterella byssophila DSM 17132.</title>
        <authorList>
            <consortium name="US DOE Joint Genome Institute (JGI-PGF)"/>
            <person name="Lucas S."/>
            <person name="Copeland A."/>
            <person name="Lapidus A."/>
            <person name="Glavina del Rio T."/>
            <person name="Dalin E."/>
            <person name="Tice H."/>
            <person name="Bruce D."/>
            <person name="Goodwin L."/>
            <person name="Pitluck S."/>
            <person name="Kyrpides N."/>
            <person name="Mavromatis K."/>
            <person name="Ivanova N."/>
            <person name="Teshima H."/>
            <person name="Brettin T."/>
            <person name="Detter J.C."/>
            <person name="Han C."/>
            <person name="Tapia R."/>
            <person name="Land M."/>
            <person name="Hauser L."/>
            <person name="Markowitz V."/>
            <person name="Cheng J.-F."/>
            <person name="Hugenholtz P."/>
            <person name="Woyke T."/>
            <person name="Wu D."/>
            <person name="Tindall B."/>
            <person name="Pomrenke H.G."/>
            <person name="Brambilla E."/>
            <person name="Klenk H.-P."/>
            <person name="Eisen J.A."/>
        </authorList>
    </citation>
    <scope>NUCLEOTIDE SEQUENCE [LARGE SCALE GENOMIC DNA]</scope>
    <source>
        <strain>DSM 17132</strain>
    </source>
</reference>
<evidence type="ECO:0000256" key="1">
    <source>
        <dbReference type="ARBA" id="ARBA00022490"/>
    </source>
</evidence>
<comment type="function">
    <text evidence="6">Specifically methylates the adenine in position 37 of tRNA(1)(Val) (anticodon cmo5UAC).</text>
</comment>
<sequence>MFRFKQFMVRQERSAMKVCTDSCLFGALIEASDAKRALDIGTGTGLLSLMVAQRNPSLIIDAVEIDSGAVQDATENVLDSPFASRIKVFYEDIKDFVPKEKYEVIFCNPPFYENRLSSPDPKKNLAHHASLLKWKEVSECAKRLLAEDGKLWLLLPPFEMEQFRSQSPEWQTEKQYLIRHRKDKPIFREIACYSLKKPSSTLVEEWNIYENEKYSGIFAEVLRDYYLLF</sequence>
<comment type="catalytic activity">
    <reaction evidence="6">
        <text>adenosine(37) in tRNA1(Val) + S-adenosyl-L-methionine = N(6)-methyladenosine(37) in tRNA1(Val) + S-adenosyl-L-homocysteine + H(+)</text>
        <dbReference type="Rhea" id="RHEA:43160"/>
        <dbReference type="Rhea" id="RHEA-COMP:10369"/>
        <dbReference type="Rhea" id="RHEA-COMP:10370"/>
        <dbReference type="ChEBI" id="CHEBI:15378"/>
        <dbReference type="ChEBI" id="CHEBI:57856"/>
        <dbReference type="ChEBI" id="CHEBI:59789"/>
        <dbReference type="ChEBI" id="CHEBI:74411"/>
        <dbReference type="ChEBI" id="CHEBI:74449"/>
        <dbReference type="EC" id="2.1.1.223"/>
    </reaction>
</comment>
<dbReference type="Proteomes" id="UP000007435">
    <property type="component" value="Chromosome"/>
</dbReference>
<dbReference type="PANTHER" id="PTHR47739">
    <property type="entry name" value="TRNA1(VAL) (ADENINE(37)-N6)-METHYLTRANSFERASE"/>
    <property type="match status" value="1"/>
</dbReference>
<evidence type="ECO:0000313" key="9">
    <source>
        <dbReference type="Proteomes" id="UP000007435"/>
    </source>
</evidence>
<gene>
    <name evidence="8" type="ordered locus">Lbys_3536</name>
</gene>
<dbReference type="GO" id="GO:0016430">
    <property type="term" value="F:tRNA (adenine-N6)-methyltransferase activity"/>
    <property type="evidence" value="ECO:0007669"/>
    <property type="project" value="UniProtKB-UniRule"/>
</dbReference>
<dbReference type="Pfam" id="PF05175">
    <property type="entry name" value="MTS"/>
    <property type="match status" value="1"/>
</dbReference>
<dbReference type="EC" id="2.1.1.223" evidence="6"/>
<dbReference type="GO" id="GO:0003676">
    <property type="term" value="F:nucleic acid binding"/>
    <property type="evidence" value="ECO:0007669"/>
    <property type="project" value="InterPro"/>
</dbReference>
<reference evidence="8 9" key="2">
    <citation type="journal article" date="2011" name="Stand. Genomic Sci.">
        <title>Complete genome sequence of Leadbetterella byssophila type strain (4M15).</title>
        <authorList>
            <person name="Abt B."/>
            <person name="Teshima H."/>
            <person name="Lucas S."/>
            <person name="Lapidus A."/>
            <person name="Del Rio T.G."/>
            <person name="Nolan M."/>
            <person name="Tice H."/>
            <person name="Cheng J.F."/>
            <person name="Pitluck S."/>
            <person name="Liolios K."/>
            <person name="Pagani I."/>
            <person name="Ivanova N."/>
            <person name="Mavromatis K."/>
            <person name="Pati A."/>
            <person name="Tapia R."/>
            <person name="Han C."/>
            <person name="Goodwin L."/>
            <person name="Chen A."/>
            <person name="Palaniappan K."/>
            <person name="Land M."/>
            <person name="Hauser L."/>
            <person name="Chang Y.J."/>
            <person name="Jeffries C.D."/>
            <person name="Rohde M."/>
            <person name="Goker M."/>
            <person name="Tindall B.J."/>
            <person name="Detter J.C."/>
            <person name="Woyke T."/>
            <person name="Bristow J."/>
            <person name="Eisen J.A."/>
            <person name="Markowitz V."/>
            <person name="Hugenholtz P."/>
            <person name="Klenk H.P."/>
            <person name="Kyrpides N.C."/>
        </authorList>
    </citation>
    <scope>NUCLEOTIDE SEQUENCE [LARGE SCALE GENOMIC DNA]</scope>
    <source>
        <strain evidence="9">DSM 17132 / JCM 16389 / KACC 11308 / NBRC 106382 / 4M15</strain>
    </source>
</reference>
<keyword evidence="9" id="KW-1185">Reference proteome</keyword>
<evidence type="ECO:0000256" key="4">
    <source>
        <dbReference type="ARBA" id="ARBA00022691"/>
    </source>
</evidence>
<keyword evidence="2 6" id="KW-0489">Methyltransferase</keyword>
<dbReference type="PROSITE" id="PS00092">
    <property type="entry name" value="N6_MTASE"/>
    <property type="match status" value="1"/>
</dbReference>
<evidence type="ECO:0000256" key="2">
    <source>
        <dbReference type="ARBA" id="ARBA00022603"/>
    </source>
</evidence>
<dbReference type="InterPro" id="IPR050210">
    <property type="entry name" value="tRNA_Adenine-N(6)_MTase"/>
</dbReference>
<keyword evidence="1 6" id="KW-0963">Cytoplasm</keyword>
<dbReference type="CDD" id="cd02440">
    <property type="entry name" value="AdoMet_MTases"/>
    <property type="match status" value="1"/>
</dbReference>
<dbReference type="HAMAP" id="MF_01872">
    <property type="entry name" value="tRNA_methyltr_YfiC"/>
    <property type="match status" value="1"/>
</dbReference>
<accession>E4RZ66</accession>
<evidence type="ECO:0000313" key="8">
    <source>
        <dbReference type="EMBL" id="ADQ19184.1"/>
    </source>
</evidence>
<evidence type="ECO:0000259" key="7">
    <source>
        <dbReference type="Pfam" id="PF05175"/>
    </source>
</evidence>
<dbReference type="STRING" id="649349.Lbys_3536"/>
<dbReference type="RefSeq" id="WP_013410205.1">
    <property type="nucleotide sequence ID" value="NC_014655.1"/>
</dbReference>
<dbReference type="InterPro" id="IPR022882">
    <property type="entry name" value="tRNA_adenine-N6_MeTrfase"/>
</dbReference>
<dbReference type="InterPro" id="IPR002052">
    <property type="entry name" value="DNA_methylase_N6_adenine_CS"/>
</dbReference>
<dbReference type="eggNOG" id="COG4123">
    <property type="taxonomic scope" value="Bacteria"/>
</dbReference>
<dbReference type="InterPro" id="IPR007848">
    <property type="entry name" value="Small_mtfrase_dom"/>
</dbReference>
<dbReference type="Gene3D" id="3.40.50.150">
    <property type="entry name" value="Vaccinia Virus protein VP39"/>
    <property type="match status" value="1"/>
</dbReference>
<dbReference type="GO" id="GO:0008033">
    <property type="term" value="P:tRNA processing"/>
    <property type="evidence" value="ECO:0007669"/>
    <property type="project" value="UniProtKB-UniRule"/>
</dbReference>
<name>E4RZ66_LEAB4</name>
<keyword evidence="4 6" id="KW-0949">S-adenosyl-L-methionine</keyword>
<dbReference type="KEGG" id="lby:Lbys_3536"/>
<dbReference type="InterPro" id="IPR020596">
    <property type="entry name" value="rRNA_Ade_Mease_Trfase_CS"/>
</dbReference>
<comment type="subcellular location">
    <subcellularLocation>
        <location evidence="6">Cytoplasm</location>
    </subcellularLocation>
</comment>
<dbReference type="AlphaFoldDB" id="E4RZ66"/>
<keyword evidence="5 6" id="KW-0819">tRNA processing</keyword>
<keyword evidence="3 6" id="KW-0808">Transferase</keyword>
<dbReference type="GO" id="GO:0000179">
    <property type="term" value="F:rRNA (adenine-N6,N6-)-dimethyltransferase activity"/>
    <property type="evidence" value="ECO:0007669"/>
    <property type="project" value="InterPro"/>
</dbReference>
<organism evidence="8 9">
    <name type="scientific">Leadbetterella byssophila (strain DSM 17132 / JCM 16389 / KACC 11308 / NBRC 106382 / 4M15)</name>
    <dbReference type="NCBI Taxonomy" id="649349"/>
    <lineage>
        <taxon>Bacteria</taxon>
        <taxon>Pseudomonadati</taxon>
        <taxon>Bacteroidota</taxon>
        <taxon>Cytophagia</taxon>
        <taxon>Cytophagales</taxon>
        <taxon>Leadbetterellaceae</taxon>
        <taxon>Leadbetterella</taxon>
    </lineage>
</organism>
<comment type="similarity">
    <text evidence="6">Belongs to the methyltransferase superfamily. tRNA (adenine-N(6)-)-methyltransferase family.</text>
</comment>
<feature type="domain" description="Methyltransferase small" evidence="7">
    <location>
        <begin position="25"/>
        <end position="153"/>
    </location>
</feature>
<dbReference type="HOGENOM" id="CLU_061983_0_0_10"/>